<dbReference type="SUPFAM" id="SSF52540">
    <property type="entry name" value="P-loop containing nucleoside triphosphate hydrolases"/>
    <property type="match status" value="1"/>
</dbReference>
<evidence type="ECO:0000256" key="4">
    <source>
        <dbReference type="ARBA" id="ARBA00022741"/>
    </source>
</evidence>
<dbReference type="EMBL" id="JASFZW010000002">
    <property type="protein sequence ID" value="KAK2079949.1"/>
    <property type="molecule type" value="Genomic_DNA"/>
</dbReference>
<dbReference type="CDD" id="cd00106">
    <property type="entry name" value="KISc"/>
    <property type="match status" value="1"/>
</dbReference>
<keyword evidence="4 12" id="KW-0547">Nucleotide-binding</keyword>
<dbReference type="PRINTS" id="PR00380">
    <property type="entry name" value="KINESINHEAVY"/>
</dbReference>
<dbReference type="PROSITE" id="PS00411">
    <property type="entry name" value="KINESIN_MOTOR_1"/>
    <property type="match status" value="1"/>
</dbReference>
<comment type="subcellular location">
    <subcellularLocation>
        <location evidence="1">Cytoplasm</location>
        <location evidence="1">Cytoskeleton</location>
        <location evidence="1">Spindle</location>
    </subcellularLocation>
</comment>
<dbReference type="InterPro" id="IPR044986">
    <property type="entry name" value="KIF15/KIN-12"/>
</dbReference>
<dbReference type="GO" id="GO:0007010">
    <property type="term" value="P:cytoskeleton organization"/>
    <property type="evidence" value="ECO:0007669"/>
    <property type="project" value="UniProtKB-ARBA"/>
</dbReference>
<evidence type="ECO:0000256" key="1">
    <source>
        <dbReference type="ARBA" id="ARBA00004186"/>
    </source>
</evidence>
<evidence type="ECO:0000256" key="2">
    <source>
        <dbReference type="ARBA" id="ARBA00022490"/>
    </source>
</evidence>
<keyword evidence="7 12" id="KW-0505">Motor protein</keyword>
<evidence type="ECO:0000259" key="15">
    <source>
        <dbReference type="PROSITE" id="PS50067"/>
    </source>
</evidence>
<dbReference type="InterPro" id="IPR036961">
    <property type="entry name" value="Kinesin_motor_dom_sf"/>
</dbReference>
<dbReference type="InterPro" id="IPR019821">
    <property type="entry name" value="Kinesin_motor_CS"/>
</dbReference>
<evidence type="ECO:0000256" key="5">
    <source>
        <dbReference type="ARBA" id="ARBA00022840"/>
    </source>
</evidence>
<evidence type="ECO:0000313" key="17">
    <source>
        <dbReference type="Proteomes" id="UP001255856"/>
    </source>
</evidence>
<evidence type="ECO:0000256" key="9">
    <source>
        <dbReference type="ARBA" id="ARBA00034488"/>
    </source>
</evidence>
<keyword evidence="8" id="KW-0206">Cytoskeleton</keyword>
<proteinExistence type="inferred from homology"/>
<dbReference type="PANTHER" id="PTHR37739:SF8">
    <property type="entry name" value="KINESIN-LIKE PROTEIN KIN-12D"/>
    <property type="match status" value="1"/>
</dbReference>
<dbReference type="GO" id="GO:0007018">
    <property type="term" value="P:microtubule-based movement"/>
    <property type="evidence" value="ECO:0007669"/>
    <property type="project" value="InterPro"/>
</dbReference>
<evidence type="ECO:0000256" key="10">
    <source>
        <dbReference type="ARBA" id="ARBA00034704"/>
    </source>
</evidence>
<evidence type="ECO:0000256" key="13">
    <source>
        <dbReference type="RuleBase" id="RU000394"/>
    </source>
</evidence>
<dbReference type="PANTHER" id="PTHR37739">
    <property type="entry name" value="KINESIN-LIKE PROTEIN KIN-12D"/>
    <property type="match status" value="1"/>
</dbReference>
<name>A0AAD9MIC3_PROWI</name>
<feature type="binding site" evidence="12">
    <location>
        <begin position="188"/>
        <end position="195"/>
    </location>
    <ligand>
        <name>ATP</name>
        <dbReference type="ChEBI" id="CHEBI:30616"/>
    </ligand>
</feature>
<dbReference type="Gene3D" id="3.40.850.10">
    <property type="entry name" value="Kinesin motor domain"/>
    <property type="match status" value="1"/>
</dbReference>
<comment type="function">
    <text evidence="11">Responsible for microtubule translocation. May be important for the organization of phragmoplast-specific arrays of microtubules. Plays an essential role in stabilizing the mitotic spindle. Required during mitotic cytokinesis.</text>
</comment>
<accession>A0AAD9MIC3</accession>
<keyword evidence="3 13" id="KW-0493">Microtubule</keyword>
<evidence type="ECO:0000256" key="8">
    <source>
        <dbReference type="ARBA" id="ARBA00023212"/>
    </source>
</evidence>
<evidence type="ECO:0000256" key="11">
    <source>
        <dbReference type="ARBA" id="ARBA00046159"/>
    </source>
</evidence>
<gene>
    <name evidence="16" type="ORF">QBZ16_002344</name>
</gene>
<evidence type="ECO:0000256" key="3">
    <source>
        <dbReference type="ARBA" id="ARBA00022701"/>
    </source>
</evidence>
<evidence type="ECO:0000313" key="16">
    <source>
        <dbReference type="EMBL" id="KAK2079949.1"/>
    </source>
</evidence>
<dbReference type="GO" id="GO:0005874">
    <property type="term" value="C:microtubule"/>
    <property type="evidence" value="ECO:0007669"/>
    <property type="project" value="UniProtKB-KW"/>
</dbReference>
<keyword evidence="6" id="KW-0175">Coiled coil</keyword>
<keyword evidence="5 12" id="KW-0067">ATP-binding</keyword>
<dbReference type="GO" id="GO:0003777">
    <property type="term" value="F:microtubule motor activity"/>
    <property type="evidence" value="ECO:0007669"/>
    <property type="project" value="InterPro"/>
</dbReference>
<evidence type="ECO:0000256" key="14">
    <source>
        <dbReference type="SAM" id="MobiDB-lite"/>
    </source>
</evidence>
<dbReference type="GO" id="GO:0005524">
    <property type="term" value="F:ATP binding"/>
    <property type="evidence" value="ECO:0007669"/>
    <property type="project" value="UniProtKB-UniRule"/>
</dbReference>
<reference evidence="16" key="1">
    <citation type="submission" date="2021-01" db="EMBL/GenBank/DDBJ databases">
        <authorList>
            <person name="Eckstrom K.M.E."/>
        </authorList>
    </citation>
    <scope>NUCLEOTIDE SEQUENCE</scope>
    <source>
        <strain evidence="16">UVCC 0001</strain>
    </source>
</reference>
<dbReference type="InterPro" id="IPR001752">
    <property type="entry name" value="Kinesin_motor_dom"/>
</dbReference>
<protein>
    <recommendedName>
        <fullName evidence="13">Kinesin-like protein</fullName>
    </recommendedName>
</protein>
<dbReference type="GO" id="GO:0005819">
    <property type="term" value="C:spindle"/>
    <property type="evidence" value="ECO:0007669"/>
    <property type="project" value="UniProtKB-SubCell"/>
</dbReference>
<sequence>MNAHVEIWDEDLAFKIPNSPSNYLFRAARASVTPPVRGFTASNLSMLRSSTSKLSAGRPERLRSVRRSVGGLPLEAPPSPCGSDAAPSPCPSLTSLADDSDEMEAVRVMVRVRPLSGRERSSTAAPAVSLSGPRTVVLTDPLRAESVVRSYDRVFGPEAPQEEVFQAVGLPAVEHCLAGFNAAIFAYGQTGAGKTHTMQGRAETDPETGALHADCGMTLRVFRELFAKMRGAAAEGSAASASSSATEYDVSISFVEIYNEEVTDLLSPSSGPLAVRDGGPGGGVFVQDLSWHAVRSAADALELARRGSENRRIAATQMNERSSRSHSVFTCRVTAAERAGGVAVTRASKLHLIDLAGSERVARSGAEGQQLAEARSINRSLTVLGRVVSALADRARRPGTHVPYRDSRLTFLLQDSLGGNSRTAVVACVTPAVDSAAETLGTLLFASGVKRIRNRAVVNEDRACDVASLRAENARLARLVAELQARASDNEGARSDAEGAVLAST</sequence>
<keyword evidence="17" id="KW-1185">Reference proteome</keyword>
<comment type="similarity">
    <text evidence="10">Belongs to the TRAFAC class myosin-kinesin ATPase superfamily. Kinesin family. KIN-5/BimC subfamily.</text>
</comment>
<dbReference type="FunFam" id="3.40.850.10:FF:000019">
    <property type="entry name" value="Kinesin-like protein KIN-5D"/>
    <property type="match status" value="1"/>
</dbReference>
<comment type="similarity">
    <text evidence="9">Belongs to the TRAFAC class myosin-kinesin ATPase superfamily. Kinesin family. KIN-12 subfamily.</text>
</comment>
<feature type="domain" description="Kinesin motor" evidence="15">
    <location>
        <begin position="105"/>
        <end position="452"/>
    </location>
</feature>
<dbReference type="AlphaFoldDB" id="A0AAD9MIC3"/>
<comment type="caution">
    <text evidence="16">The sequence shown here is derived from an EMBL/GenBank/DDBJ whole genome shotgun (WGS) entry which is preliminary data.</text>
</comment>
<evidence type="ECO:0000256" key="6">
    <source>
        <dbReference type="ARBA" id="ARBA00023054"/>
    </source>
</evidence>
<organism evidence="16 17">
    <name type="scientific">Prototheca wickerhamii</name>
    <dbReference type="NCBI Taxonomy" id="3111"/>
    <lineage>
        <taxon>Eukaryota</taxon>
        <taxon>Viridiplantae</taxon>
        <taxon>Chlorophyta</taxon>
        <taxon>core chlorophytes</taxon>
        <taxon>Trebouxiophyceae</taxon>
        <taxon>Chlorellales</taxon>
        <taxon>Chlorellaceae</taxon>
        <taxon>Prototheca</taxon>
    </lineage>
</organism>
<dbReference type="PROSITE" id="PS50067">
    <property type="entry name" value="KINESIN_MOTOR_2"/>
    <property type="match status" value="1"/>
</dbReference>
<dbReference type="Pfam" id="PF00225">
    <property type="entry name" value="Kinesin"/>
    <property type="match status" value="1"/>
</dbReference>
<dbReference type="Proteomes" id="UP001255856">
    <property type="component" value="Unassembled WGS sequence"/>
</dbReference>
<dbReference type="InterPro" id="IPR027417">
    <property type="entry name" value="P-loop_NTPase"/>
</dbReference>
<keyword evidence="2" id="KW-0963">Cytoplasm</keyword>
<dbReference type="GO" id="GO:0008017">
    <property type="term" value="F:microtubule binding"/>
    <property type="evidence" value="ECO:0007669"/>
    <property type="project" value="InterPro"/>
</dbReference>
<feature type="region of interest" description="Disordered" evidence="14">
    <location>
        <begin position="50"/>
        <end position="90"/>
    </location>
</feature>
<evidence type="ECO:0000256" key="12">
    <source>
        <dbReference type="PROSITE-ProRule" id="PRU00283"/>
    </source>
</evidence>
<dbReference type="SMART" id="SM00129">
    <property type="entry name" value="KISc"/>
    <property type="match status" value="1"/>
</dbReference>
<evidence type="ECO:0000256" key="7">
    <source>
        <dbReference type="ARBA" id="ARBA00023175"/>
    </source>
</evidence>